<gene>
    <name evidence="2" type="ORF">BKK47_03005</name>
</gene>
<dbReference type="Proteomes" id="UP000189426">
    <property type="component" value="Unassembled WGS sequence"/>
</dbReference>
<organism evidence="2 3">
    <name type="scientific">Rodentibacter mrazii</name>
    <dbReference type="NCBI Taxonomy" id="1908257"/>
    <lineage>
        <taxon>Bacteria</taxon>
        <taxon>Pseudomonadati</taxon>
        <taxon>Pseudomonadota</taxon>
        <taxon>Gammaproteobacteria</taxon>
        <taxon>Pasteurellales</taxon>
        <taxon>Pasteurellaceae</taxon>
        <taxon>Rodentibacter</taxon>
    </lineage>
</organism>
<sequence>MKASESLRLIGQPIAYYKGLTKVLGGATATILFSQLYYWSDKTDNPLGVYKTLDELMDETGLTERELRSAREKLRSLGVVVETNKRLEHRLYFRIDFDVFDDLVESFREQSNCHFANEQSVISPNDKTSFREQSNCHFVIDQENTYTRLHTNKTPLSPCGESANADPVDEMDSQNEFTTPEEKTKSDSVDYAGIAKAYNQAVEESQTHLSFVANPNALSDKRKRAVKKLSTVFKKRFGDGSASAIGEYFADFLKQAPPFYFGENDRGWKADFEYLLRESTLDKVLEGNL</sequence>
<dbReference type="AlphaFoldDB" id="A0A1V3IIT1"/>
<dbReference type="STRING" id="1908257.BKK47_03005"/>
<reference evidence="2 3" key="1">
    <citation type="submission" date="2016-10" db="EMBL/GenBank/DDBJ databases">
        <title>Rodentibacter gen. nov. and new species.</title>
        <authorList>
            <person name="Christensen H."/>
        </authorList>
    </citation>
    <scope>NUCLEOTIDE SEQUENCE [LARGE SCALE GENOMIC DNA]</scope>
    <source>
        <strain evidence="2 3">Ppn418</strain>
    </source>
</reference>
<keyword evidence="3" id="KW-1185">Reference proteome</keyword>
<comment type="caution">
    <text evidence="2">The sequence shown here is derived from an EMBL/GenBank/DDBJ whole genome shotgun (WGS) entry which is preliminary data.</text>
</comment>
<accession>A0A1V3IIT1</accession>
<dbReference type="RefSeq" id="WP_077493448.1">
    <property type="nucleotide sequence ID" value="NZ_MLHG01000016.1"/>
</dbReference>
<protein>
    <recommendedName>
        <fullName evidence="4">DNA replication protein</fullName>
    </recommendedName>
</protein>
<proteinExistence type="predicted"/>
<feature type="region of interest" description="Disordered" evidence="1">
    <location>
        <begin position="151"/>
        <end position="185"/>
    </location>
</feature>
<evidence type="ECO:0008006" key="4">
    <source>
        <dbReference type="Google" id="ProtNLM"/>
    </source>
</evidence>
<evidence type="ECO:0000313" key="3">
    <source>
        <dbReference type="Proteomes" id="UP000189426"/>
    </source>
</evidence>
<evidence type="ECO:0000256" key="1">
    <source>
        <dbReference type="SAM" id="MobiDB-lite"/>
    </source>
</evidence>
<name>A0A1V3IIT1_9PAST</name>
<evidence type="ECO:0000313" key="2">
    <source>
        <dbReference type="EMBL" id="OOF40892.1"/>
    </source>
</evidence>
<dbReference type="EMBL" id="MLHG01000016">
    <property type="protein sequence ID" value="OOF40892.1"/>
    <property type="molecule type" value="Genomic_DNA"/>
</dbReference>